<accession>A0A645GWB3</accession>
<proteinExistence type="predicted"/>
<comment type="caution">
    <text evidence="1">The sequence shown here is derived from an EMBL/GenBank/DDBJ whole genome shotgun (WGS) entry which is preliminary data.</text>
</comment>
<gene>
    <name evidence="1" type="ORF">SDC9_175377</name>
</gene>
<dbReference type="EMBL" id="VSSQ01078007">
    <property type="protein sequence ID" value="MPN27943.1"/>
    <property type="molecule type" value="Genomic_DNA"/>
</dbReference>
<sequence length="51" mass="5790">MNMMNFTAILVPAQHIGNCLVDFSRAQASAEREDTNAILYPKPHARKFTIR</sequence>
<organism evidence="1">
    <name type="scientific">bioreactor metagenome</name>
    <dbReference type="NCBI Taxonomy" id="1076179"/>
    <lineage>
        <taxon>unclassified sequences</taxon>
        <taxon>metagenomes</taxon>
        <taxon>ecological metagenomes</taxon>
    </lineage>
</organism>
<dbReference type="AlphaFoldDB" id="A0A645GWB3"/>
<name>A0A645GWB3_9ZZZZ</name>
<reference evidence="1" key="1">
    <citation type="submission" date="2019-08" db="EMBL/GenBank/DDBJ databases">
        <authorList>
            <person name="Kucharzyk K."/>
            <person name="Murdoch R.W."/>
            <person name="Higgins S."/>
            <person name="Loffler F."/>
        </authorList>
    </citation>
    <scope>NUCLEOTIDE SEQUENCE</scope>
</reference>
<protein>
    <submittedName>
        <fullName evidence="1">Uncharacterized protein</fullName>
    </submittedName>
</protein>
<evidence type="ECO:0000313" key="1">
    <source>
        <dbReference type="EMBL" id="MPN27943.1"/>
    </source>
</evidence>